<protein>
    <submittedName>
        <fullName evidence="1">Protease</fullName>
    </submittedName>
</protein>
<dbReference type="SUPFAM" id="SSF52096">
    <property type="entry name" value="ClpP/crotonase"/>
    <property type="match status" value="1"/>
</dbReference>
<name>A0A975UUI1_9CAUD</name>
<keyword evidence="1" id="KW-0645">Protease</keyword>
<dbReference type="InterPro" id="IPR029045">
    <property type="entry name" value="ClpP/crotonase-like_dom_sf"/>
</dbReference>
<gene>
    <name evidence="1" type="ORF">uav_123</name>
</gene>
<dbReference type="Gene3D" id="3.90.226.10">
    <property type="entry name" value="2-enoyl-CoA Hydratase, Chain A, domain 1"/>
    <property type="match status" value="1"/>
</dbReference>
<evidence type="ECO:0000313" key="1">
    <source>
        <dbReference type="EMBL" id="QYW06654.1"/>
    </source>
</evidence>
<dbReference type="GO" id="GO:0008233">
    <property type="term" value="F:peptidase activity"/>
    <property type="evidence" value="ECO:0007669"/>
    <property type="project" value="UniProtKB-KW"/>
</dbReference>
<sequence>MTQASPNRILVREETSRLYTIRLSRIIGEADDFEEEFQVLAAAGPQDVVRILINSDGGNVATALLLCKAIRECEAHTVAYIGFMCASSATAIALACSEWEMDDNSSFMIHTATYGVYGKAQELKAQQKHMDKMINRFVENTYAGFLTAEEIAAVLDGKDYWMEGDELAQRLTAYADYRYALEQAEAVDTQAEPE</sequence>
<evidence type="ECO:0000313" key="2">
    <source>
        <dbReference type="Proteomes" id="UP001058093"/>
    </source>
</evidence>
<dbReference type="InterPro" id="IPR023562">
    <property type="entry name" value="ClpP/TepA"/>
</dbReference>
<dbReference type="EMBL" id="MZ605293">
    <property type="protein sequence ID" value="QYW06654.1"/>
    <property type="molecule type" value="Genomic_DNA"/>
</dbReference>
<dbReference type="Pfam" id="PF00574">
    <property type="entry name" value="CLP_protease"/>
    <property type="match status" value="1"/>
</dbReference>
<accession>A0A975UUI1</accession>
<organism evidence="1 2">
    <name type="scientific">Pseudomonas phage UAVern</name>
    <dbReference type="NCBI Taxonomy" id="2856997"/>
    <lineage>
        <taxon>Viruses</taxon>
        <taxon>Duplodnaviria</taxon>
        <taxon>Heunggongvirae</taxon>
        <taxon>Uroviricota</taxon>
        <taxon>Caudoviricetes</taxon>
        <taxon>Vandenendeviridae</taxon>
        <taxon>Gorskivirinae</taxon>
        <taxon>Uavernvirus</taxon>
        <taxon>Uavernvirus uavern</taxon>
    </lineage>
</organism>
<keyword evidence="1" id="KW-0378">Hydrolase</keyword>
<reference evidence="1" key="1">
    <citation type="submission" date="2021-07" db="EMBL/GenBank/DDBJ databases">
        <title>Complete genome sequence and phylogenomic analysis of the two lytic bacteriophage isolated from terrestrial biotopes of Antarctica.</title>
        <authorList>
            <person name="Holovan V."/>
            <person name="Rabalski L."/>
            <person name="Zlatohurska M."/>
            <person name="Andriichuk O."/>
            <person name="Budzanivska I."/>
            <person name="Shevchenko O."/>
            <person name="Gupalo A."/>
        </authorList>
    </citation>
    <scope>NUCLEOTIDE SEQUENCE</scope>
</reference>
<keyword evidence="2" id="KW-1185">Reference proteome</keyword>
<dbReference type="GO" id="GO:0006508">
    <property type="term" value="P:proteolysis"/>
    <property type="evidence" value="ECO:0007669"/>
    <property type="project" value="UniProtKB-KW"/>
</dbReference>
<proteinExistence type="predicted"/>
<dbReference type="Proteomes" id="UP001058093">
    <property type="component" value="Segment"/>
</dbReference>